<gene>
    <name evidence="1" type="ORF">A5792_29050</name>
</gene>
<sequence>MTEPPVPSTSVTFSVLDITPEPYAVTPILSARVGVAAVGEDPVHAIALRCQVRIEPLRRSYNEAEAAGMLDLFGPRERWGTTQHSFLWQHSTAMIPGFTGSTQVELPLECTYDLEVVGAKYLHALDDGRVPLQFLFSGTVFTRGTRGFAVQQVPWDREDHFDMPVAVWQQLMAQHFPDTGWLRLRHDTLNELANYKSRWGMLSFEAAIDNLLTRQDIR</sequence>
<organism evidence="1 2">
    <name type="scientific">Mycolicibacterium peregrinum</name>
    <name type="common">Mycobacterium peregrinum</name>
    <dbReference type="NCBI Taxonomy" id="43304"/>
    <lineage>
        <taxon>Bacteria</taxon>
        <taxon>Bacillati</taxon>
        <taxon>Actinomycetota</taxon>
        <taxon>Actinomycetes</taxon>
        <taxon>Mycobacteriales</taxon>
        <taxon>Mycobacteriaceae</taxon>
        <taxon>Mycolicibacterium</taxon>
    </lineage>
</organism>
<dbReference type="InterPro" id="IPR045730">
    <property type="entry name" value="DUF6084"/>
</dbReference>
<reference evidence="2" key="1">
    <citation type="submission" date="2016-06" db="EMBL/GenBank/DDBJ databases">
        <authorList>
            <person name="Sutton G."/>
            <person name="Brinkac L."/>
            <person name="Sanka R."/>
            <person name="Adams M."/>
            <person name="Lau E."/>
            <person name="Mehaffy C."/>
            <person name="Tameris M."/>
            <person name="Hatherill M."/>
            <person name="Hanekom W."/>
            <person name="Mahomed H."/>
            <person name="Mcshane H."/>
        </authorList>
    </citation>
    <scope>NUCLEOTIDE SEQUENCE [LARGE SCALE GENOMIC DNA]</scope>
    <source>
        <strain evidence="2">852002-51209_SCH5440388</strain>
    </source>
</reference>
<dbReference type="Proteomes" id="UP000093902">
    <property type="component" value="Unassembled WGS sequence"/>
</dbReference>
<proteinExistence type="predicted"/>
<dbReference type="AlphaFoldDB" id="A0A1A0QT83"/>
<accession>A0A1A0QT83</accession>
<dbReference type="RefSeq" id="WP_064935746.1">
    <property type="nucleotide sequence ID" value="NZ_LZSO01000038.1"/>
</dbReference>
<evidence type="ECO:0000313" key="1">
    <source>
        <dbReference type="EMBL" id="OBB25123.1"/>
    </source>
</evidence>
<protein>
    <submittedName>
        <fullName evidence="1">Uncharacterized protein</fullName>
    </submittedName>
</protein>
<dbReference type="EMBL" id="LZSO01000038">
    <property type="protein sequence ID" value="OBB25123.1"/>
    <property type="molecule type" value="Genomic_DNA"/>
</dbReference>
<dbReference type="OrthoDB" id="115056at2"/>
<evidence type="ECO:0000313" key="2">
    <source>
        <dbReference type="Proteomes" id="UP000093902"/>
    </source>
</evidence>
<comment type="caution">
    <text evidence="1">The sequence shown here is derived from an EMBL/GenBank/DDBJ whole genome shotgun (WGS) entry which is preliminary data.</text>
</comment>
<dbReference type="GeneID" id="300446265"/>
<name>A0A1A0QT83_MYCPR</name>
<dbReference type="Pfam" id="PF19562">
    <property type="entry name" value="DUF6084"/>
    <property type="match status" value="1"/>
</dbReference>